<evidence type="ECO:0000256" key="6">
    <source>
        <dbReference type="PROSITE-ProRule" id="PRU00192"/>
    </source>
</evidence>
<dbReference type="GO" id="GO:0051015">
    <property type="term" value="F:actin filament binding"/>
    <property type="evidence" value="ECO:0007669"/>
    <property type="project" value="EnsemblFungi"/>
</dbReference>
<dbReference type="PANTHER" id="PTHR23065">
    <property type="entry name" value="PROLINE-SERINE-THREONINE PHOSPHATASE INTERACTING PROTEIN 1"/>
    <property type="match status" value="1"/>
</dbReference>
<feature type="domain" description="SH3" evidence="10">
    <location>
        <begin position="529"/>
        <end position="596"/>
    </location>
</feature>
<evidence type="ECO:0000259" key="10">
    <source>
        <dbReference type="PROSITE" id="PS50002"/>
    </source>
</evidence>
<dbReference type="InterPro" id="IPR001060">
    <property type="entry name" value="FCH_dom"/>
</dbReference>
<evidence type="ECO:0000256" key="9">
    <source>
        <dbReference type="SAM" id="MobiDB-lite"/>
    </source>
</evidence>
<feature type="compositionally biased region" description="Basic and acidic residues" evidence="9">
    <location>
        <begin position="420"/>
        <end position="442"/>
    </location>
</feature>
<keyword evidence="3" id="KW-0963">Cytoplasm</keyword>
<feature type="compositionally biased region" description="Low complexity" evidence="9">
    <location>
        <begin position="384"/>
        <end position="398"/>
    </location>
</feature>
<feature type="domain" description="F-BAR" evidence="11">
    <location>
        <begin position="3"/>
        <end position="261"/>
    </location>
</feature>
<dbReference type="GO" id="GO:0000144">
    <property type="term" value="C:cellular bud neck septin ring"/>
    <property type="evidence" value="ECO:0007669"/>
    <property type="project" value="EnsemblFungi"/>
</dbReference>
<dbReference type="HOGENOM" id="CLU_434790_0_0_1"/>
<dbReference type="InterPro" id="IPR036028">
    <property type="entry name" value="SH3-like_dom_sf"/>
</dbReference>
<dbReference type="Pfam" id="PF00611">
    <property type="entry name" value="FCH"/>
    <property type="match status" value="1"/>
</dbReference>
<reference evidence="12 13" key="1">
    <citation type="journal article" date="2011" name="Proc. Natl. Acad. Sci. U.S.A.">
        <title>Evolutionary erosion of yeast sex chromosomes by mating-type switching accidents.</title>
        <authorList>
            <person name="Gordon J.L."/>
            <person name="Armisen D."/>
            <person name="Proux-Wera E."/>
            <person name="Oheigeartaigh S.S."/>
            <person name="Byrne K.P."/>
            <person name="Wolfe K.H."/>
        </authorList>
    </citation>
    <scope>NUCLEOTIDE SEQUENCE [LARGE SCALE GENOMIC DNA]</scope>
    <source>
        <strain evidence="13">ATCC 10662 / CBS 1146 / NBRC 0425 / NCYC 2629 / NRRL Y-866</strain>
    </source>
</reference>
<dbReference type="GO" id="GO:0032038">
    <property type="term" value="F:myosin II heavy chain binding"/>
    <property type="evidence" value="ECO:0007669"/>
    <property type="project" value="EnsemblFungi"/>
</dbReference>
<accession>G8ZQB9</accession>
<dbReference type="GO" id="GO:0090339">
    <property type="term" value="P:negative regulation of formin-nucleated actin cable assembly"/>
    <property type="evidence" value="ECO:0007669"/>
    <property type="project" value="EnsemblFungi"/>
</dbReference>
<dbReference type="InParanoid" id="G8ZQB9"/>
<proteinExistence type="predicted"/>
<evidence type="ECO:0000256" key="2">
    <source>
        <dbReference type="ARBA" id="ARBA00022443"/>
    </source>
</evidence>
<feature type="region of interest" description="Disordered" evidence="9">
    <location>
        <begin position="273"/>
        <end position="299"/>
    </location>
</feature>
<evidence type="ECO:0000313" key="12">
    <source>
        <dbReference type="EMBL" id="CCE90813.1"/>
    </source>
</evidence>
<dbReference type="Gene3D" id="2.30.30.40">
    <property type="entry name" value="SH3 Domains"/>
    <property type="match status" value="1"/>
</dbReference>
<feature type="region of interest" description="Disordered" evidence="9">
    <location>
        <begin position="331"/>
        <end position="450"/>
    </location>
</feature>
<dbReference type="FunCoup" id="G8ZQB9">
    <property type="interactions" value="96"/>
</dbReference>
<sequence length="596" mass="68161">MAYSYELCFWDPNDDGVNVLLEHISAGIKSCGTMVTFFKHRSELEKDYARRLGAMSNKMAVDMENSPEYGRLNDCFGLMVKNEKSRAQAHSKQSELLYRQVFTEIKMFASKLQARYTTLSGKTEKLRVDKYNKRKGCEDLAKRLEEAQLRARELQLNQNNVIGSKRTEHNRRELAKWESNSREISIQLDVLRQEYKASQKHWFREWADISAQLQEMETARISYLQAKMQQYSQAAMETYLLEQAKMDSLINRLATFTPADDISEFSSAYGTGRLKEKRKGTDDMSLHQSHRSKRDTYTESIHKLSSQLQRQSLADSRVDKILPSPHVSAAKEIQPARHAEQLSAYSPHRSYVQDSHRPTSSSSSASSSNPTDFTTHVKNRHSMDSMTTSVSSMASSIDDSQRFAKSWNSSNRKRKSMSHLQEERRVDEPTSPAESDRSDRNVQDGIVQMRNSSTNTTIVNTNALPREDVRRKSMVLQESANPIEDALYEMERIKSIGSNVFASSDARVGRVRDNGITVTLPIMTSEGEPVIRYAKAVYPLLDNDAAELAHFQKGDYLLITLMVNEEWFRGEVYGNDMIESTHRNGLIPYNFIQLLS</sequence>
<dbReference type="InterPro" id="IPR027267">
    <property type="entry name" value="AH/BAR_dom_sf"/>
</dbReference>
<dbReference type="PROSITE" id="PS51741">
    <property type="entry name" value="F_BAR"/>
    <property type="match status" value="1"/>
</dbReference>
<dbReference type="GO" id="GO:0072741">
    <property type="term" value="P:protein localization to cell division site"/>
    <property type="evidence" value="ECO:0007669"/>
    <property type="project" value="EnsemblFungi"/>
</dbReference>
<keyword evidence="4" id="KW-0597">Phosphoprotein</keyword>
<organism evidence="12 13">
    <name type="scientific">Torulaspora delbrueckii</name>
    <name type="common">Yeast</name>
    <name type="synonym">Candida colliculosa</name>
    <dbReference type="NCBI Taxonomy" id="4950"/>
    <lineage>
        <taxon>Eukaryota</taxon>
        <taxon>Fungi</taxon>
        <taxon>Dikarya</taxon>
        <taxon>Ascomycota</taxon>
        <taxon>Saccharomycotina</taxon>
        <taxon>Saccharomycetes</taxon>
        <taxon>Saccharomycetales</taxon>
        <taxon>Saccharomycetaceae</taxon>
        <taxon>Torulaspora</taxon>
    </lineage>
</organism>
<dbReference type="GO" id="GO:0031671">
    <property type="term" value="P:primary cell septum biogenesis"/>
    <property type="evidence" value="ECO:0007669"/>
    <property type="project" value="EnsemblFungi"/>
</dbReference>
<dbReference type="STRING" id="1076872.G8ZQB9"/>
<dbReference type="GO" id="GO:0042802">
    <property type="term" value="F:identical protein binding"/>
    <property type="evidence" value="ECO:0007669"/>
    <property type="project" value="EnsemblFungi"/>
</dbReference>
<dbReference type="OrthoDB" id="27823at2759"/>
<evidence type="ECO:0000256" key="8">
    <source>
        <dbReference type="SAM" id="Coils"/>
    </source>
</evidence>
<dbReference type="GO" id="GO:1903471">
    <property type="term" value="P:regulation of mitotic actomyosin contractile ring contraction"/>
    <property type="evidence" value="ECO:0007669"/>
    <property type="project" value="EnsemblFungi"/>
</dbReference>
<dbReference type="PROSITE" id="PS50002">
    <property type="entry name" value="SH3"/>
    <property type="match status" value="1"/>
</dbReference>
<dbReference type="InterPro" id="IPR031160">
    <property type="entry name" value="F_BAR_dom"/>
</dbReference>
<dbReference type="SMART" id="SM00326">
    <property type="entry name" value="SH3"/>
    <property type="match status" value="1"/>
</dbReference>
<dbReference type="eggNOG" id="KOG2398">
    <property type="taxonomic scope" value="Eukaryota"/>
</dbReference>
<comment type="subcellular location">
    <subcellularLocation>
        <location evidence="1">Cytoplasm</location>
        <location evidence="1">Cytoskeleton</location>
    </subcellularLocation>
</comment>
<dbReference type="CDD" id="cd00174">
    <property type="entry name" value="SH3"/>
    <property type="match status" value="1"/>
</dbReference>
<dbReference type="GeneID" id="11505208"/>
<dbReference type="KEGG" id="tdl:TDEL_0B06840"/>
<dbReference type="GO" id="GO:1903475">
    <property type="term" value="P:mitotic actomyosin contractile ring assembly"/>
    <property type="evidence" value="ECO:0007669"/>
    <property type="project" value="EnsemblFungi"/>
</dbReference>
<protein>
    <recommendedName>
        <fullName evidence="14">SH3 domain-containing protein</fullName>
    </recommendedName>
</protein>
<dbReference type="SUPFAM" id="SSF103657">
    <property type="entry name" value="BAR/IMD domain-like"/>
    <property type="match status" value="1"/>
</dbReference>
<dbReference type="Gene3D" id="1.20.1270.60">
    <property type="entry name" value="Arfaptin homology (AH) domain/BAR domain"/>
    <property type="match status" value="1"/>
</dbReference>
<dbReference type="EMBL" id="HE616743">
    <property type="protein sequence ID" value="CCE90813.1"/>
    <property type="molecule type" value="Genomic_DNA"/>
</dbReference>
<dbReference type="RefSeq" id="XP_003680024.1">
    <property type="nucleotide sequence ID" value="XM_003679976.1"/>
</dbReference>
<dbReference type="SMART" id="SM00055">
    <property type="entry name" value="FCH"/>
    <property type="match status" value="1"/>
</dbReference>
<evidence type="ECO:0000256" key="3">
    <source>
        <dbReference type="ARBA" id="ARBA00022490"/>
    </source>
</evidence>
<dbReference type="GO" id="GO:0009898">
    <property type="term" value="C:cytoplasmic side of plasma membrane"/>
    <property type="evidence" value="ECO:0007669"/>
    <property type="project" value="TreeGrafter"/>
</dbReference>
<dbReference type="InterPro" id="IPR001452">
    <property type="entry name" value="SH3_domain"/>
</dbReference>
<keyword evidence="2 6" id="KW-0728">SH3 domain</keyword>
<keyword evidence="13" id="KW-1185">Reference proteome</keyword>
<feature type="coiled-coil region" evidence="8">
    <location>
        <begin position="137"/>
        <end position="194"/>
    </location>
</feature>
<evidence type="ECO:0008006" key="14">
    <source>
        <dbReference type="Google" id="ProtNLM"/>
    </source>
</evidence>
<dbReference type="GO" id="GO:0000142">
    <property type="term" value="C:cellular bud neck contractile ring"/>
    <property type="evidence" value="ECO:0007669"/>
    <property type="project" value="EnsemblFungi"/>
</dbReference>
<dbReference type="GO" id="GO:0051126">
    <property type="term" value="P:negative regulation of actin nucleation"/>
    <property type="evidence" value="ECO:0007669"/>
    <property type="project" value="EnsemblFungi"/>
</dbReference>
<keyword evidence="7 8" id="KW-0175">Coiled coil</keyword>
<keyword evidence="5" id="KW-0206">Cytoskeleton</keyword>
<evidence type="ECO:0000256" key="1">
    <source>
        <dbReference type="ARBA" id="ARBA00004245"/>
    </source>
</evidence>
<dbReference type="AlphaFoldDB" id="G8ZQB9"/>
<dbReference type="GO" id="GO:0044697">
    <property type="term" value="C:HICS complex"/>
    <property type="evidence" value="ECO:0007669"/>
    <property type="project" value="EnsemblFungi"/>
</dbReference>
<dbReference type="GO" id="GO:0120155">
    <property type="term" value="C:MIH complex"/>
    <property type="evidence" value="ECO:0007669"/>
    <property type="project" value="EnsemblFungi"/>
</dbReference>
<dbReference type="GO" id="GO:0005543">
    <property type="term" value="F:phospholipid binding"/>
    <property type="evidence" value="ECO:0007669"/>
    <property type="project" value="EnsemblFungi"/>
</dbReference>
<dbReference type="GO" id="GO:0051017">
    <property type="term" value="P:actin filament bundle assembly"/>
    <property type="evidence" value="ECO:0007669"/>
    <property type="project" value="EnsemblFungi"/>
</dbReference>
<evidence type="ECO:0000256" key="7">
    <source>
        <dbReference type="PROSITE-ProRule" id="PRU01077"/>
    </source>
</evidence>
<gene>
    <name evidence="12" type="primary">TDEL0B06840</name>
    <name evidence="12" type="ORF">TDEL_0B06840</name>
</gene>
<dbReference type="PANTHER" id="PTHR23065:SF7">
    <property type="entry name" value="NOSTRIN, ISOFORM H"/>
    <property type="match status" value="1"/>
</dbReference>
<evidence type="ECO:0000256" key="5">
    <source>
        <dbReference type="ARBA" id="ARBA00023212"/>
    </source>
</evidence>
<dbReference type="Proteomes" id="UP000005627">
    <property type="component" value="Chromosome 2"/>
</dbReference>
<evidence type="ECO:0000259" key="11">
    <source>
        <dbReference type="PROSITE" id="PS51741"/>
    </source>
</evidence>
<dbReference type="GO" id="GO:1902404">
    <property type="term" value="P:mitotic actomyosin contractile ring contraction"/>
    <property type="evidence" value="ECO:0007669"/>
    <property type="project" value="EnsemblFungi"/>
</dbReference>
<dbReference type="GO" id="GO:0120104">
    <property type="term" value="C:mitotic actomyosin contractile ring, proximal layer"/>
    <property type="evidence" value="ECO:0007669"/>
    <property type="project" value="TreeGrafter"/>
</dbReference>
<evidence type="ECO:0000256" key="4">
    <source>
        <dbReference type="ARBA" id="ARBA00022553"/>
    </source>
</evidence>
<name>G8ZQB9_TORDE</name>
<evidence type="ECO:0000313" key="13">
    <source>
        <dbReference type="Proteomes" id="UP000005627"/>
    </source>
</evidence>
<dbReference type="SUPFAM" id="SSF50044">
    <property type="entry name" value="SH3-domain"/>
    <property type="match status" value="1"/>
</dbReference>